<evidence type="ECO:0008006" key="4">
    <source>
        <dbReference type="Google" id="ProtNLM"/>
    </source>
</evidence>
<dbReference type="RefSeq" id="WP_253754893.1">
    <property type="nucleotide sequence ID" value="NZ_JAMZDZ010000001.1"/>
</dbReference>
<dbReference type="PROSITE" id="PS51257">
    <property type="entry name" value="PROKAR_LIPOPROTEIN"/>
    <property type="match status" value="1"/>
</dbReference>
<name>A0ABV8LM46_9ACTN</name>
<keyword evidence="3" id="KW-1185">Reference proteome</keyword>
<organism evidence="2 3">
    <name type="scientific">Hamadaea flava</name>
    <dbReference type="NCBI Taxonomy" id="1742688"/>
    <lineage>
        <taxon>Bacteria</taxon>
        <taxon>Bacillati</taxon>
        <taxon>Actinomycetota</taxon>
        <taxon>Actinomycetes</taxon>
        <taxon>Micromonosporales</taxon>
        <taxon>Micromonosporaceae</taxon>
        <taxon>Hamadaea</taxon>
    </lineage>
</organism>
<protein>
    <recommendedName>
        <fullName evidence="4">Lipoprotein</fullName>
    </recommendedName>
</protein>
<dbReference type="EMBL" id="JBHSAY010000006">
    <property type="protein sequence ID" value="MFC4131397.1"/>
    <property type="molecule type" value="Genomic_DNA"/>
</dbReference>
<evidence type="ECO:0000313" key="2">
    <source>
        <dbReference type="EMBL" id="MFC4131397.1"/>
    </source>
</evidence>
<comment type="caution">
    <text evidence="2">The sequence shown here is derived from an EMBL/GenBank/DDBJ whole genome shotgun (WGS) entry which is preliminary data.</text>
</comment>
<feature type="chain" id="PRO_5045809599" description="Lipoprotein" evidence="1">
    <location>
        <begin position="27"/>
        <end position="140"/>
    </location>
</feature>
<dbReference type="Proteomes" id="UP001595816">
    <property type="component" value="Unassembled WGS sequence"/>
</dbReference>
<evidence type="ECO:0000256" key="1">
    <source>
        <dbReference type="SAM" id="SignalP"/>
    </source>
</evidence>
<reference evidence="3" key="1">
    <citation type="journal article" date="2019" name="Int. J. Syst. Evol. Microbiol.">
        <title>The Global Catalogue of Microorganisms (GCM) 10K type strain sequencing project: providing services to taxonomists for standard genome sequencing and annotation.</title>
        <authorList>
            <consortium name="The Broad Institute Genomics Platform"/>
            <consortium name="The Broad Institute Genome Sequencing Center for Infectious Disease"/>
            <person name="Wu L."/>
            <person name="Ma J."/>
        </authorList>
    </citation>
    <scope>NUCLEOTIDE SEQUENCE [LARGE SCALE GENOMIC DNA]</scope>
    <source>
        <strain evidence="3">CGMCC 4.7289</strain>
    </source>
</reference>
<sequence length="140" mass="14952">MPISVARWAALLTLLGGCACCCGNWAPIGPSPDIEAADVVGTWVSDEGARITLNGDMTFRTEGLAKCLEGEEGSGSSAGGGGAGTWSLGDPETLDPYQDLLLKYAPYGEHLQTWRAQEDEIVYLWGDTDNSEICFFERGE</sequence>
<accession>A0ABV8LM46</accession>
<evidence type="ECO:0000313" key="3">
    <source>
        <dbReference type="Proteomes" id="UP001595816"/>
    </source>
</evidence>
<proteinExistence type="predicted"/>
<keyword evidence="1" id="KW-0732">Signal</keyword>
<gene>
    <name evidence="2" type="ORF">ACFOZ4_12360</name>
</gene>
<feature type="signal peptide" evidence="1">
    <location>
        <begin position="1"/>
        <end position="26"/>
    </location>
</feature>